<evidence type="ECO:0000313" key="3">
    <source>
        <dbReference type="Proteomes" id="UP000175669"/>
    </source>
</evidence>
<dbReference type="RefSeq" id="WP_070116834.1">
    <property type="nucleotide sequence ID" value="NZ_MASR01000001.1"/>
</dbReference>
<evidence type="ECO:0000259" key="1">
    <source>
        <dbReference type="Pfam" id="PF10000"/>
    </source>
</evidence>
<name>A0A1E8CL27_9GAMM</name>
<comment type="caution">
    <text evidence="2">The sequence shown here is derived from an EMBL/GenBank/DDBJ whole genome shotgun (WGS) entry which is preliminary data.</text>
</comment>
<sequence>MNGIVDLATLLKSLVPQLVDGDYVFCSVSGSISDHASLEPVAAIREPEGLTLILPAAVAEREGFDFNQRYRQITLTVHSSLEAVGLTAAVSAVLADSNIPANIVAGYYHDHIFVPRDKADKALQILNRLGDSTE</sequence>
<keyword evidence="3" id="KW-1185">Reference proteome</keyword>
<evidence type="ECO:0000313" key="2">
    <source>
        <dbReference type="EMBL" id="OFE13171.1"/>
    </source>
</evidence>
<proteinExistence type="predicted"/>
<dbReference type="InterPro" id="IPR045865">
    <property type="entry name" value="ACT-like_dom_sf"/>
</dbReference>
<reference evidence="3" key="1">
    <citation type="submission" date="2016-07" db="EMBL/GenBank/DDBJ databases">
        <authorList>
            <person name="Florea S."/>
            <person name="Webb J.S."/>
            <person name="Jaromczyk J."/>
            <person name="Schardl C.L."/>
        </authorList>
    </citation>
    <scope>NUCLEOTIDE SEQUENCE [LARGE SCALE GENOMIC DNA]</scope>
    <source>
        <strain evidence="3">KCTC 42131</strain>
    </source>
</reference>
<dbReference type="Pfam" id="PF10000">
    <property type="entry name" value="ACT_3"/>
    <property type="match status" value="1"/>
</dbReference>
<dbReference type="PANTHER" id="PTHR39199:SF1">
    <property type="entry name" value="BLR5128 PROTEIN"/>
    <property type="match status" value="1"/>
</dbReference>
<dbReference type="OrthoDB" id="517867at2"/>
<dbReference type="PANTHER" id="PTHR39199">
    <property type="entry name" value="BLR5128 PROTEIN"/>
    <property type="match status" value="1"/>
</dbReference>
<gene>
    <name evidence="2" type="ORF">PHACT_08470</name>
</gene>
<protein>
    <submittedName>
        <fullName evidence="2">Transporter</fullName>
    </submittedName>
</protein>
<dbReference type="Gene3D" id="3.30.2130.10">
    <property type="entry name" value="VC0802-like"/>
    <property type="match status" value="1"/>
</dbReference>
<organism evidence="2 3">
    <name type="scientific">Pseudohongiella acticola</name>
    <dbReference type="NCBI Taxonomy" id="1524254"/>
    <lineage>
        <taxon>Bacteria</taxon>
        <taxon>Pseudomonadati</taxon>
        <taxon>Pseudomonadota</taxon>
        <taxon>Gammaproteobacteria</taxon>
        <taxon>Pseudomonadales</taxon>
        <taxon>Pseudohongiellaceae</taxon>
        <taxon>Pseudohongiella</taxon>
    </lineage>
</organism>
<accession>A0A1E8CL27</accession>
<feature type="domain" description="DUF2241" evidence="1">
    <location>
        <begin position="3"/>
        <end position="70"/>
    </location>
</feature>
<dbReference type="EMBL" id="MASR01000001">
    <property type="protein sequence ID" value="OFE13171.1"/>
    <property type="molecule type" value="Genomic_DNA"/>
</dbReference>
<dbReference type="SUPFAM" id="SSF55021">
    <property type="entry name" value="ACT-like"/>
    <property type="match status" value="2"/>
</dbReference>
<dbReference type="InterPro" id="IPR018717">
    <property type="entry name" value="DUF2241"/>
</dbReference>
<dbReference type="STRING" id="1524254.PHACT_08470"/>
<dbReference type="AlphaFoldDB" id="A0A1E8CL27"/>
<dbReference type="Proteomes" id="UP000175669">
    <property type="component" value="Unassembled WGS sequence"/>
</dbReference>